<dbReference type="FunFam" id="1.20.58.390:FF:000072">
    <property type="entry name" value="Uncharacterized protein"/>
    <property type="match status" value="1"/>
</dbReference>
<protein>
    <submittedName>
        <fullName evidence="4">5-hydroxytryptamine receptor 3A-like</fullName>
    </submittedName>
</protein>
<dbReference type="KEGG" id="bfo:118424858"/>
<dbReference type="CDD" id="cd19051">
    <property type="entry name" value="LGIC_TM_cation"/>
    <property type="match status" value="1"/>
</dbReference>
<dbReference type="GO" id="GO:0038024">
    <property type="term" value="F:cargo receptor activity"/>
    <property type="evidence" value="ECO:0000318"/>
    <property type="project" value="GO_Central"/>
</dbReference>
<dbReference type="RefSeq" id="XP_035689558.1">
    <property type="nucleotide sequence ID" value="XM_035833665.1"/>
</dbReference>
<keyword evidence="3" id="KW-1185">Reference proteome</keyword>
<sequence length="287" mass="31917">MDCQICFSATTAIEQTIQCQEDSSAVDECNCPCGTFSPARTEGEWHRRDRIFSRDNREACFDIHLSRIPLFHIATTVGPCIILIILMTITFIMPIDKGDRISFGVTIQLSMVVSLVFVTEVLPVKGALPFFATLIIVCMGLMGVFLFFTIGIIMIHGREGSLSPWAKTLFLRHMAKILLLGDLSEKTVGSDDDNDRSIRTAIELVINYAAQTDDKTEVETTTSPGFPELISSVNAVKTEIEELKNTMENNEEVTEYTLLAKVLDRLCIVLYIISIASAVPVIMFYGK</sequence>
<feature type="transmembrane region" description="Helical" evidence="1">
    <location>
        <begin position="130"/>
        <end position="155"/>
    </location>
</feature>
<evidence type="ECO:0000259" key="2">
    <source>
        <dbReference type="Pfam" id="PF02932"/>
    </source>
</evidence>
<dbReference type="InterPro" id="IPR006029">
    <property type="entry name" value="Neurotrans-gated_channel_TM"/>
</dbReference>
<keyword evidence="1" id="KW-1133">Transmembrane helix</keyword>
<dbReference type="PANTHER" id="PTHR46335">
    <property type="entry name" value="CUBILIN"/>
    <property type="match status" value="1"/>
</dbReference>
<dbReference type="InterPro" id="IPR038050">
    <property type="entry name" value="Neuro_actylchol_rec"/>
</dbReference>
<dbReference type="GO" id="GO:0016020">
    <property type="term" value="C:membrane"/>
    <property type="evidence" value="ECO:0007669"/>
    <property type="project" value="InterPro"/>
</dbReference>
<dbReference type="Gene3D" id="1.20.58.390">
    <property type="entry name" value="Neurotransmitter-gated ion-channel transmembrane domain"/>
    <property type="match status" value="1"/>
</dbReference>
<name>A0A9J7LWG5_BRAFL</name>
<evidence type="ECO:0000256" key="1">
    <source>
        <dbReference type="SAM" id="Phobius"/>
    </source>
</evidence>
<dbReference type="Proteomes" id="UP000001554">
    <property type="component" value="Chromosome 10"/>
</dbReference>
<dbReference type="PANTHER" id="PTHR46335:SF1">
    <property type="entry name" value="CUBILIN"/>
    <property type="match status" value="1"/>
</dbReference>
<dbReference type="AlphaFoldDB" id="A0A9J7LWG5"/>
<dbReference type="GO" id="GO:0006811">
    <property type="term" value="P:monoatomic ion transport"/>
    <property type="evidence" value="ECO:0007669"/>
    <property type="project" value="InterPro"/>
</dbReference>
<keyword evidence="1" id="KW-0812">Transmembrane</keyword>
<evidence type="ECO:0000313" key="4">
    <source>
        <dbReference type="RefSeq" id="XP_035689558.1"/>
    </source>
</evidence>
<keyword evidence="1" id="KW-0472">Membrane</keyword>
<accession>A0A9J7LWG5</accession>
<dbReference type="SUPFAM" id="SSF90112">
    <property type="entry name" value="Neurotransmitter-gated ion-channel transmembrane pore"/>
    <property type="match status" value="1"/>
</dbReference>
<gene>
    <name evidence="4" type="primary">LOC118424858</name>
</gene>
<proteinExistence type="predicted"/>
<dbReference type="InterPro" id="IPR036719">
    <property type="entry name" value="Neuro-gated_channel_TM_sf"/>
</dbReference>
<feature type="domain" description="Neurotransmitter-gated ion-channel transmembrane" evidence="2">
    <location>
        <begin position="77"/>
        <end position="275"/>
    </location>
</feature>
<feature type="transmembrane region" description="Helical" evidence="1">
    <location>
        <begin position="71"/>
        <end position="93"/>
    </location>
</feature>
<dbReference type="OrthoDB" id="10111326at2759"/>
<feature type="transmembrane region" description="Helical" evidence="1">
    <location>
        <begin position="105"/>
        <end position="124"/>
    </location>
</feature>
<organism evidence="3 4">
    <name type="scientific">Branchiostoma floridae</name>
    <name type="common">Florida lancelet</name>
    <name type="synonym">Amphioxus</name>
    <dbReference type="NCBI Taxonomy" id="7739"/>
    <lineage>
        <taxon>Eukaryota</taxon>
        <taxon>Metazoa</taxon>
        <taxon>Chordata</taxon>
        <taxon>Cephalochordata</taxon>
        <taxon>Leptocardii</taxon>
        <taxon>Amphioxiformes</taxon>
        <taxon>Branchiostomatidae</taxon>
        <taxon>Branchiostoma</taxon>
    </lineage>
</organism>
<feature type="transmembrane region" description="Helical" evidence="1">
    <location>
        <begin position="266"/>
        <end position="286"/>
    </location>
</feature>
<dbReference type="Pfam" id="PF02932">
    <property type="entry name" value="Neur_chan_memb"/>
    <property type="match status" value="1"/>
</dbReference>
<evidence type="ECO:0000313" key="3">
    <source>
        <dbReference type="Proteomes" id="UP000001554"/>
    </source>
</evidence>
<dbReference type="GeneID" id="118424858"/>
<reference evidence="3" key="1">
    <citation type="journal article" date="2020" name="Nat. Ecol. Evol.">
        <title>Deeply conserved synteny resolves early events in vertebrate evolution.</title>
        <authorList>
            <person name="Simakov O."/>
            <person name="Marletaz F."/>
            <person name="Yue J.X."/>
            <person name="O'Connell B."/>
            <person name="Jenkins J."/>
            <person name="Brandt A."/>
            <person name="Calef R."/>
            <person name="Tung C.H."/>
            <person name="Huang T.K."/>
            <person name="Schmutz J."/>
            <person name="Satoh N."/>
            <person name="Yu J.K."/>
            <person name="Putnam N.H."/>
            <person name="Green R.E."/>
            <person name="Rokhsar D.S."/>
        </authorList>
    </citation>
    <scope>NUCLEOTIDE SEQUENCE [LARGE SCALE GENOMIC DNA]</scope>
    <source>
        <strain evidence="3">S238N-H82</strain>
    </source>
</reference>
<reference evidence="4" key="2">
    <citation type="submission" date="2025-08" db="UniProtKB">
        <authorList>
            <consortium name="RefSeq"/>
        </authorList>
    </citation>
    <scope>IDENTIFICATION</scope>
    <source>
        <strain evidence="4">S238N-H82</strain>
        <tissue evidence="4">Testes</tissue>
    </source>
</reference>